<dbReference type="OrthoDB" id="9806473at2"/>
<dbReference type="PANTHER" id="PTHR33990:SF5">
    <property type="entry name" value="PHNB-LIKE DOMAIN-CONTAINING PROTEIN"/>
    <property type="match status" value="1"/>
</dbReference>
<evidence type="ECO:0000313" key="1">
    <source>
        <dbReference type="EMBL" id="OPA73665.1"/>
    </source>
</evidence>
<comment type="caution">
    <text evidence="1">The sequence shown here is derived from an EMBL/GenBank/DDBJ whole genome shotgun (WGS) entry which is preliminary data.</text>
</comment>
<dbReference type="SUPFAM" id="SSF54593">
    <property type="entry name" value="Glyoxalase/Bleomycin resistance protein/Dihydroxybiphenyl dioxygenase"/>
    <property type="match status" value="1"/>
</dbReference>
<dbReference type="RefSeq" id="WP_078502230.1">
    <property type="nucleotide sequence ID" value="NZ_MSZX01000014.1"/>
</dbReference>
<proteinExistence type="predicted"/>
<protein>
    <recommendedName>
        <fullName evidence="3">PhnB-like domain-containing protein</fullName>
    </recommendedName>
</protein>
<dbReference type="AlphaFoldDB" id="A0A1T2X1G9"/>
<keyword evidence="2" id="KW-1185">Reference proteome</keyword>
<dbReference type="STRING" id="1324314.BVG16_26555"/>
<organism evidence="1 2">
    <name type="scientific">Paenibacillus selenitireducens</name>
    <dbReference type="NCBI Taxonomy" id="1324314"/>
    <lineage>
        <taxon>Bacteria</taxon>
        <taxon>Bacillati</taxon>
        <taxon>Bacillota</taxon>
        <taxon>Bacilli</taxon>
        <taxon>Bacillales</taxon>
        <taxon>Paenibacillaceae</taxon>
        <taxon>Paenibacillus</taxon>
    </lineage>
</organism>
<dbReference type="InterPro" id="IPR029068">
    <property type="entry name" value="Glyas_Bleomycin-R_OHBP_Dase"/>
</dbReference>
<evidence type="ECO:0000313" key="2">
    <source>
        <dbReference type="Proteomes" id="UP000190188"/>
    </source>
</evidence>
<dbReference type="EMBL" id="MSZX01000014">
    <property type="protein sequence ID" value="OPA73665.1"/>
    <property type="molecule type" value="Genomic_DNA"/>
</dbReference>
<dbReference type="Gene3D" id="3.10.180.10">
    <property type="entry name" value="2,3-Dihydroxybiphenyl 1,2-Dioxygenase, domain 1"/>
    <property type="match status" value="1"/>
</dbReference>
<evidence type="ECO:0008006" key="3">
    <source>
        <dbReference type="Google" id="ProtNLM"/>
    </source>
</evidence>
<sequence length="124" mass="14161">MLVPQLYLNGTCCEAIELYKKAFNTETDSIMYDSQKEPEKFIIHAEMHILGTRLMLSDFGGTKELSADSTMEIVGIFENEEVLREAYQIMNDGSKTITPIGPIFFSPCLVQFIDKFGVRWCFMV</sequence>
<dbReference type="Proteomes" id="UP000190188">
    <property type="component" value="Unassembled WGS sequence"/>
</dbReference>
<name>A0A1T2X1G9_9BACL</name>
<reference evidence="1 2" key="1">
    <citation type="submission" date="2017-01" db="EMBL/GenBank/DDBJ databases">
        <title>Genome analysis of Paenibacillus selenitrireducens ES3-24.</title>
        <authorList>
            <person name="Xu D."/>
            <person name="Yao R."/>
            <person name="Zheng S."/>
        </authorList>
    </citation>
    <scope>NUCLEOTIDE SEQUENCE [LARGE SCALE GENOMIC DNA]</scope>
    <source>
        <strain evidence="1 2">ES3-24</strain>
    </source>
</reference>
<gene>
    <name evidence="1" type="ORF">BVG16_26555</name>
</gene>
<dbReference type="PANTHER" id="PTHR33990">
    <property type="entry name" value="PROTEIN YJDN-RELATED"/>
    <property type="match status" value="1"/>
</dbReference>
<accession>A0A1T2X1G9</accession>